<organism evidence="8 9">
    <name type="scientific">Scopulibacillus cellulosilyticus</name>
    <dbReference type="NCBI Taxonomy" id="2665665"/>
    <lineage>
        <taxon>Bacteria</taxon>
        <taxon>Bacillati</taxon>
        <taxon>Bacillota</taxon>
        <taxon>Bacilli</taxon>
        <taxon>Bacillales</taxon>
        <taxon>Sporolactobacillaceae</taxon>
        <taxon>Scopulibacillus</taxon>
    </lineage>
</organism>
<proteinExistence type="predicted"/>
<protein>
    <submittedName>
        <fullName evidence="8">MFS transporter</fullName>
    </submittedName>
</protein>
<dbReference type="InterPro" id="IPR020846">
    <property type="entry name" value="MFS_dom"/>
</dbReference>
<sequence>MKNINARIERIPDNRYNKKLLSQTGLGYIYDTLDGTLLSFVLPVVAGVWALSSQQTGVLGSSLFIGYLFGTLFSGYLADRFGRKKIIMFTLVVYSLATLLSAFATNWGFFFWARVIAGFGTGGEAAIIAPYLSELISSKFRGRYTGLLTGFFAIGNICAGLVSYFIVPLWDNGWRVAIFISALPIFMIIVWRRHLPESPRWLEHKGRYEEADKEMTKIEEQAEKYLKRKLPEPEFENSVEVIPEKTSILTLFSKQYAKRTIMLWLLWFAIMYVNFGFLTWLPTLLVKQGFEIASSFLYSIIIYIAQVPGYLLSAFLLDKIGRKLTLMIGMICAIISALCMGFASIAFTVVLFGACMSCFMTMSIGVIYAYTPEQFPTAIRTTGMGSTSGFSRFGSILAPIVIGAIYPLYGFTGVFIMLTAVLICGALVVLVLGSETKNKSLDEVTEQMESSKGEPYKTNHL</sequence>
<feature type="transmembrane region" description="Helical" evidence="6">
    <location>
        <begin position="57"/>
        <end position="79"/>
    </location>
</feature>
<dbReference type="PROSITE" id="PS00216">
    <property type="entry name" value="SUGAR_TRANSPORT_1"/>
    <property type="match status" value="2"/>
</dbReference>
<feature type="transmembrane region" description="Helical" evidence="6">
    <location>
        <begin position="86"/>
        <end position="105"/>
    </location>
</feature>
<feature type="transmembrane region" description="Helical" evidence="6">
    <location>
        <begin position="261"/>
        <end position="281"/>
    </location>
</feature>
<feature type="transmembrane region" description="Helical" evidence="6">
    <location>
        <begin position="28"/>
        <end position="51"/>
    </location>
</feature>
<feature type="transmembrane region" description="Helical" evidence="6">
    <location>
        <begin position="349"/>
        <end position="370"/>
    </location>
</feature>
<accession>A0ABW2Q355</accession>
<feature type="transmembrane region" description="Helical" evidence="6">
    <location>
        <begin position="390"/>
        <end position="409"/>
    </location>
</feature>
<dbReference type="PROSITE" id="PS50850">
    <property type="entry name" value="MFS"/>
    <property type="match status" value="1"/>
</dbReference>
<evidence type="ECO:0000256" key="6">
    <source>
        <dbReference type="SAM" id="Phobius"/>
    </source>
</evidence>
<evidence type="ECO:0000256" key="1">
    <source>
        <dbReference type="ARBA" id="ARBA00004651"/>
    </source>
</evidence>
<keyword evidence="4 6" id="KW-1133">Transmembrane helix</keyword>
<evidence type="ECO:0000259" key="7">
    <source>
        <dbReference type="PROSITE" id="PS50850"/>
    </source>
</evidence>
<dbReference type="InterPro" id="IPR005828">
    <property type="entry name" value="MFS_sugar_transport-like"/>
</dbReference>
<evidence type="ECO:0000256" key="4">
    <source>
        <dbReference type="ARBA" id="ARBA00022989"/>
    </source>
</evidence>
<feature type="transmembrane region" description="Helical" evidence="6">
    <location>
        <begin position="173"/>
        <end position="191"/>
    </location>
</feature>
<feature type="transmembrane region" description="Helical" evidence="6">
    <location>
        <begin position="324"/>
        <end position="343"/>
    </location>
</feature>
<keyword evidence="3 6" id="KW-0812">Transmembrane</keyword>
<dbReference type="EMBL" id="JBHTCO010000045">
    <property type="protein sequence ID" value="MFC7395467.1"/>
    <property type="molecule type" value="Genomic_DNA"/>
</dbReference>
<dbReference type="CDD" id="cd17316">
    <property type="entry name" value="MFS_SV2_like"/>
    <property type="match status" value="1"/>
</dbReference>
<feature type="transmembrane region" description="Helical" evidence="6">
    <location>
        <begin position="144"/>
        <end position="167"/>
    </location>
</feature>
<evidence type="ECO:0000256" key="3">
    <source>
        <dbReference type="ARBA" id="ARBA00022692"/>
    </source>
</evidence>
<keyword evidence="5 6" id="KW-0472">Membrane</keyword>
<evidence type="ECO:0000256" key="2">
    <source>
        <dbReference type="ARBA" id="ARBA00022448"/>
    </source>
</evidence>
<dbReference type="Proteomes" id="UP001596505">
    <property type="component" value="Unassembled WGS sequence"/>
</dbReference>
<feature type="transmembrane region" description="Helical" evidence="6">
    <location>
        <begin position="111"/>
        <end position="132"/>
    </location>
</feature>
<dbReference type="PANTHER" id="PTHR23511:SF34">
    <property type="entry name" value="SYNAPTIC VESICLE GLYCOPROTEIN 2"/>
    <property type="match status" value="1"/>
</dbReference>
<dbReference type="Gene3D" id="1.20.1250.20">
    <property type="entry name" value="MFS general substrate transporter like domains"/>
    <property type="match status" value="1"/>
</dbReference>
<dbReference type="RefSeq" id="WP_380970101.1">
    <property type="nucleotide sequence ID" value="NZ_JBHTCO010000045.1"/>
</dbReference>
<feature type="transmembrane region" description="Helical" evidence="6">
    <location>
        <begin position="296"/>
        <end position="317"/>
    </location>
</feature>
<reference evidence="9" key="1">
    <citation type="journal article" date="2019" name="Int. J. Syst. Evol. Microbiol.">
        <title>The Global Catalogue of Microorganisms (GCM) 10K type strain sequencing project: providing services to taxonomists for standard genome sequencing and annotation.</title>
        <authorList>
            <consortium name="The Broad Institute Genomics Platform"/>
            <consortium name="The Broad Institute Genome Sequencing Center for Infectious Disease"/>
            <person name="Wu L."/>
            <person name="Ma J."/>
        </authorList>
    </citation>
    <scope>NUCLEOTIDE SEQUENCE [LARGE SCALE GENOMIC DNA]</scope>
    <source>
        <strain evidence="9">CGMCC 1.16305</strain>
    </source>
</reference>
<evidence type="ECO:0000313" key="8">
    <source>
        <dbReference type="EMBL" id="MFC7395467.1"/>
    </source>
</evidence>
<dbReference type="InterPro" id="IPR005829">
    <property type="entry name" value="Sugar_transporter_CS"/>
</dbReference>
<evidence type="ECO:0000313" key="9">
    <source>
        <dbReference type="Proteomes" id="UP001596505"/>
    </source>
</evidence>
<dbReference type="InterPro" id="IPR036259">
    <property type="entry name" value="MFS_trans_sf"/>
</dbReference>
<comment type="caution">
    <text evidence="8">The sequence shown here is derived from an EMBL/GenBank/DDBJ whole genome shotgun (WGS) entry which is preliminary data.</text>
</comment>
<feature type="domain" description="Major facilitator superfamily (MFS) profile" evidence="7">
    <location>
        <begin position="20"/>
        <end position="437"/>
    </location>
</feature>
<comment type="subcellular location">
    <subcellularLocation>
        <location evidence="1">Cell membrane</location>
        <topology evidence="1">Multi-pass membrane protein</topology>
    </subcellularLocation>
</comment>
<name>A0ABW2Q355_9BACL</name>
<dbReference type="PROSITE" id="PS00217">
    <property type="entry name" value="SUGAR_TRANSPORT_2"/>
    <property type="match status" value="1"/>
</dbReference>
<dbReference type="Pfam" id="PF00083">
    <property type="entry name" value="Sugar_tr"/>
    <property type="match status" value="1"/>
</dbReference>
<dbReference type="PANTHER" id="PTHR23511">
    <property type="entry name" value="SYNAPTIC VESICLE GLYCOPROTEIN 2"/>
    <property type="match status" value="1"/>
</dbReference>
<keyword evidence="9" id="KW-1185">Reference proteome</keyword>
<gene>
    <name evidence="8" type="ORF">ACFQRG_21395</name>
</gene>
<feature type="transmembrane region" description="Helical" evidence="6">
    <location>
        <begin position="415"/>
        <end position="433"/>
    </location>
</feature>
<evidence type="ECO:0000256" key="5">
    <source>
        <dbReference type="ARBA" id="ARBA00023136"/>
    </source>
</evidence>
<keyword evidence="2" id="KW-0813">Transport</keyword>
<dbReference type="SUPFAM" id="SSF103473">
    <property type="entry name" value="MFS general substrate transporter"/>
    <property type="match status" value="1"/>
</dbReference>